<evidence type="ECO:0000313" key="1">
    <source>
        <dbReference type="EMBL" id="NRN71362.1"/>
    </source>
</evidence>
<comment type="caution">
    <text evidence="1">The sequence shown here is derived from an EMBL/GenBank/DDBJ whole genome shotgun (WGS) entry which is preliminary data.</text>
</comment>
<protein>
    <recommendedName>
        <fullName evidence="3">Nitroreductase domain-containing protein</fullName>
    </recommendedName>
</protein>
<proteinExistence type="predicted"/>
<keyword evidence="2" id="KW-1185">Reference proteome</keyword>
<dbReference type="InterPro" id="IPR000415">
    <property type="entry name" value="Nitroreductase-like"/>
</dbReference>
<accession>A0ABX2FJ83</accession>
<dbReference type="Proteomes" id="UP000763557">
    <property type="component" value="Unassembled WGS sequence"/>
</dbReference>
<evidence type="ECO:0000313" key="2">
    <source>
        <dbReference type="Proteomes" id="UP000763557"/>
    </source>
</evidence>
<dbReference type="EMBL" id="JAAATY010000061">
    <property type="protein sequence ID" value="NRN71362.1"/>
    <property type="molecule type" value="Genomic_DNA"/>
</dbReference>
<name>A0ABX2FJ83_9PSEU</name>
<dbReference type="Gene3D" id="3.40.109.10">
    <property type="entry name" value="NADH Oxidase"/>
    <property type="match status" value="1"/>
</dbReference>
<gene>
    <name evidence="1" type="ORF">GC106_86420</name>
</gene>
<organism evidence="1 2">
    <name type="scientific">Kibdelosporangium persicum</name>
    <dbReference type="NCBI Taxonomy" id="2698649"/>
    <lineage>
        <taxon>Bacteria</taxon>
        <taxon>Bacillati</taxon>
        <taxon>Actinomycetota</taxon>
        <taxon>Actinomycetes</taxon>
        <taxon>Pseudonocardiales</taxon>
        <taxon>Pseudonocardiaceae</taxon>
        <taxon>Kibdelosporangium</taxon>
    </lineage>
</organism>
<reference evidence="1 2" key="1">
    <citation type="submission" date="2020-01" db="EMBL/GenBank/DDBJ databases">
        <title>Kibdelosporangium persica a novel Actinomycetes from a hot desert in Iran.</title>
        <authorList>
            <person name="Safaei N."/>
            <person name="Zaburannyi N."/>
            <person name="Mueller R."/>
            <person name="Wink J."/>
        </authorList>
    </citation>
    <scope>NUCLEOTIDE SEQUENCE [LARGE SCALE GENOMIC DNA]</scope>
    <source>
        <strain evidence="1 2">4NS15</strain>
    </source>
</reference>
<sequence>MPAGLAAAVARLENAIGRRPGSAKRGAPSAGACYPYEVLVAPLGVPVCGVVDLQQRKVVIRSAERAHWDGDAFAYFLIGRPWLSMRKYGRRGYFYHLLDAGHALLNLSLAAADSAPGFRLETQITELAAEHASARAGAVLAAGVIDRTTTAAPGWMLQETVDTRMPLSDVESLITELLPPAPQPVRLHRLETPEAGELAGGLASRRSASALAGMPDADGLGEVLGRIEEYRHRLVPAFGMPVPQIKVFSRHPGIGGELPSTKWLAEAVLGQSDLLNASTFVAIHAQVRDKGLVALSSEAQRTIMAGGVTGEIGYLVCALSGVDMTGVGGYDPAMWARLCDTEDDVLFVLAIGQELPGEKADVTSTGGNHIQ</sequence>
<evidence type="ECO:0008006" key="3">
    <source>
        <dbReference type="Google" id="ProtNLM"/>
    </source>
</evidence>